<feature type="domain" description="Acyl-CoA oxidase C-terminal" evidence="12">
    <location>
        <begin position="484"/>
        <end position="666"/>
    </location>
</feature>
<sequence>MAAAFNIDISTIPVNKDLVKERATASFKVAELTHIIDGGPEKTKRRKELESIVLSDPLFLNKNGVNLTKSEAYENALQKSVKLKSWRRQYNWSEEDYEIITNRINCFDEALTLHHTMFIPALERLCNEEQKARWLPLALNYRIIGTYAQTELGHGTNLMRLETTATFDPETDEFVMNSPQISSMKWWPGGLGKSSTHAIVLAQLYVRDKHHGLQAFIVPLRSLEDHKPLPGITVGDIGPKMALANVDNGFLIMDKYRIPRDNMLMGNAVVTREGKFQMLRADKSNYSTMMYVRVQIVQWSAFTLLPGTVMAVRYSAARRQSSLKPGGEEVQILDYQTQQYKLFPALAAAHATSFAAQTLRREYDAALGDLLKGNKQVMGEFHSQTSVMKALCSDIAVEHAEILRRSCGGHGYMLLSGLAPLYTSSLGLVTVEGENTVLYQQTARYLMRQMAATLSGLTVGHSCSYLADPQETELSITSPEQLRDLDLLLTLFKRAAQRIVSQTAQRLQADMERGLPQDQAWNKNMVALVRAAKAHGWQTLVQYNVRAVQGLRGSTSPELATVLHRLCCLFALHAIETNAGNFLETEVLNPGELGLVREVEMGLLGEIRPDAVALVDAVDYPDSSLQSALGAYDGNVYERMYKTALTEPMNRTDVHPSYYKHLRGFIKGTSSKL</sequence>
<feature type="domain" description="Acyl-CoA oxidase C-alpha1" evidence="15">
    <location>
        <begin position="286"/>
        <end position="447"/>
    </location>
</feature>
<keyword evidence="8" id="KW-0560">Oxidoreductase</keyword>
<dbReference type="InterPro" id="IPR009100">
    <property type="entry name" value="AcylCoA_DH/oxidase_NM_dom_sf"/>
</dbReference>
<dbReference type="InterPro" id="IPR002655">
    <property type="entry name" value="Acyl-CoA_oxidase_C"/>
</dbReference>
<dbReference type="PIRSF" id="PIRSF000168">
    <property type="entry name" value="Acyl-CoA_oxidase"/>
    <property type="match status" value="1"/>
</dbReference>
<evidence type="ECO:0000259" key="13">
    <source>
        <dbReference type="Pfam" id="PF02770"/>
    </source>
</evidence>
<keyword evidence="7" id="KW-0276">Fatty acid metabolism</keyword>
<dbReference type="InterPro" id="IPR036250">
    <property type="entry name" value="AcylCo_DH-like_C"/>
</dbReference>
<name>A0ABM0K5U2_APLCA</name>
<accession>A0ABM0K5U2</accession>
<evidence type="ECO:0000256" key="7">
    <source>
        <dbReference type="ARBA" id="ARBA00022832"/>
    </source>
</evidence>
<keyword evidence="16" id="KW-1185">Reference proteome</keyword>
<feature type="domain" description="Acyl-coenzyme A oxidase N-terminal" evidence="14">
    <location>
        <begin position="29"/>
        <end position="144"/>
    </location>
</feature>
<evidence type="ECO:0000313" key="17">
    <source>
        <dbReference type="RefSeq" id="XP_005109417.2"/>
    </source>
</evidence>
<keyword evidence="5 11" id="KW-0285">Flavoprotein</keyword>
<keyword evidence="9" id="KW-0443">Lipid metabolism</keyword>
<evidence type="ECO:0000256" key="2">
    <source>
        <dbReference type="ARBA" id="ARBA00004275"/>
    </source>
</evidence>
<dbReference type="InterPro" id="IPR029320">
    <property type="entry name" value="Acyl-CoA_ox_N"/>
</dbReference>
<dbReference type="Pfam" id="PF02770">
    <property type="entry name" value="Acyl-CoA_dh_M"/>
    <property type="match status" value="1"/>
</dbReference>
<dbReference type="PANTHER" id="PTHR10909">
    <property type="entry name" value="ELECTRON TRANSPORT OXIDOREDUCTASE"/>
    <property type="match status" value="1"/>
</dbReference>
<evidence type="ECO:0000313" key="16">
    <source>
        <dbReference type="Proteomes" id="UP000694888"/>
    </source>
</evidence>
<evidence type="ECO:0000256" key="6">
    <source>
        <dbReference type="ARBA" id="ARBA00022827"/>
    </source>
</evidence>
<evidence type="ECO:0000256" key="11">
    <source>
        <dbReference type="PIRNR" id="PIRNR000168"/>
    </source>
</evidence>
<evidence type="ECO:0000256" key="3">
    <source>
        <dbReference type="ARBA" id="ARBA00004846"/>
    </source>
</evidence>
<comment type="subcellular location">
    <subcellularLocation>
        <location evidence="2">Peroxisome</location>
    </subcellularLocation>
</comment>
<proteinExistence type="inferred from homology"/>
<evidence type="ECO:0000259" key="12">
    <source>
        <dbReference type="Pfam" id="PF01756"/>
    </source>
</evidence>
<dbReference type="Pfam" id="PF01756">
    <property type="entry name" value="ACOX"/>
    <property type="match status" value="1"/>
</dbReference>
<dbReference type="InterPro" id="IPR046373">
    <property type="entry name" value="Acyl-CoA_Oxase/DH_mid-dom_sf"/>
</dbReference>
<dbReference type="InterPro" id="IPR006091">
    <property type="entry name" value="Acyl-CoA_Oxase/DH_mid-dom"/>
</dbReference>
<dbReference type="Proteomes" id="UP000694888">
    <property type="component" value="Unplaced"/>
</dbReference>
<gene>
    <name evidence="17" type="primary">LOC101853735</name>
</gene>
<dbReference type="InterPro" id="IPR012258">
    <property type="entry name" value="Acyl-CoA_oxidase"/>
</dbReference>
<organism evidence="16 17">
    <name type="scientific">Aplysia californica</name>
    <name type="common">California sea hare</name>
    <dbReference type="NCBI Taxonomy" id="6500"/>
    <lineage>
        <taxon>Eukaryota</taxon>
        <taxon>Metazoa</taxon>
        <taxon>Spiralia</taxon>
        <taxon>Lophotrochozoa</taxon>
        <taxon>Mollusca</taxon>
        <taxon>Gastropoda</taxon>
        <taxon>Heterobranchia</taxon>
        <taxon>Euthyneura</taxon>
        <taxon>Tectipleura</taxon>
        <taxon>Aplysiida</taxon>
        <taxon>Aplysioidea</taxon>
        <taxon>Aplysiidae</taxon>
        <taxon>Aplysia</taxon>
    </lineage>
</organism>
<evidence type="ECO:0000259" key="14">
    <source>
        <dbReference type="Pfam" id="PF14749"/>
    </source>
</evidence>
<dbReference type="RefSeq" id="XP_005109417.2">
    <property type="nucleotide sequence ID" value="XM_005109360.3"/>
</dbReference>
<keyword evidence="10" id="KW-0576">Peroxisome</keyword>
<evidence type="ECO:0000256" key="5">
    <source>
        <dbReference type="ARBA" id="ARBA00022630"/>
    </source>
</evidence>
<protein>
    <recommendedName>
        <fullName evidence="11">Acyl-coenzyme A oxidase</fullName>
    </recommendedName>
</protein>
<dbReference type="Gene3D" id="1.10.540.10">
    <property type="entry name" value="Acyl-CoA dehydrogenase/oxidase, N-terminal domain"/>
    <property type="match status" value="1"/>
</dbReference>
<dbReference type="GeneID" id="101853735"/>
<evidence type="ECO:0000256" key="9">
    <source>
        <dbReference type="ARBA" id="ARBA00023098"/>
    </source>
</evidence>
<comment type="pathway">
    <text evidence="3">Lipid metabolism; peroxisomal fatty acid beta-oxidation.</text>
</comment>
<comment type="similarity">
    <text evidence="4 11">Belongs to the acyl-CoA oxidase family.</text>
</comment>
<dbReference type="SUPFAM" id="SSF47203">
    <property type="entry name" value="Acyl-CoA dehydrogenase C-terminal domain-like"/>
    <property type="match status" value="2"/>
</dbReference>
<evidence type="ECO:0000256" key="4">
    <source>
        <dbReference type="ARBA" id="ARBA00006288"/>
    </source>
</evidence>
<dbReference type="InterPro" id="IPR055060">
    <property type="entry name" value="ACOX_C_alpha1"/>
</dbReference>
<dbReference type="SUPFAM" id="SSF56645">
    <property type="entry name" value="Acyl-CoA dehydrogenase NM domain-like"/>
    <property type="match status" value="1"/>
</dbReference>
<dbReference type="Gene3D" id="2.40.110.10">
    <property type="entry name" value="Butyryl-CoA Dehydrogenase, subunit A, domain 2"/>
    <property type="match status" value="1"/>
</dbReference>
<keyword evidence="6 11" id="KW-0274">FAD</keyword>
<evidence type="ECO:0000256" key="8">
    <source>
        <dbReference type="ARBA" id="ARBA00023002"/>
    </source>
</evidence>
<evidence type="ECO:0000259" key="15">
    <source>
        <dbReference type="Pfam" id="PF22924"/>
    </source>
</evidence>
<evidence type="ECO:0000256" key="10">
    <source>
        <dbReference type="ARBA" id="ARBA00023140"/>
    </source>
</evidence>
<dbReference type="Gene3D" id="1.20.140.10">
    <property type="entry name" value="Butyryl-CoA Dehydrogenase, subunit A, domain 3"/>
    <property type="match status" value="2"/>
</dbReference>
<comment type="cofactor">
    <cofactor evidence="1">
        <name>FAD</name>
        <dbReference type="ChEBI" id="CHEBI:57692"/>
    </cofactor>
</comment>
<dbReference type="InterPro" id="IPR037069">
    <property type="entry name" value="AcylCoA_DH/ox_N_sf"/>
</dbReference>
<evidence type="ECO:0000256" key="1">
    <source>
        <dbReference type="ARBA" id="ARBA00001974"/>
    </source>
</evidence>
<reference evidence="17" key="1">
    <citation type="submission" date="2025-08" db="UniProtKB">
        <authorList>
            <consortium name="RefSeq"/>
        </authorList>
    </citation>
    <scope>IDENTIFICATION</scope>
</reference>
<feature type="domain" description="Acyl-CoA oxidase/dehydrogenase middle" evidence="13">
    <location>
        <begin position="147"/>
        <end position="254"/>
    </location>
</feature>
<dbReference type="PANTHER" id="PTHR10909:SF250">
    <property type="entry name" value="PEROXISOMAL ACYL-COENZYME A OXIDASE 1"/>
    <property type="match status" value="1"/>
</dbReference>
<dbReference type="Pfam" id="PF14749">
    <property type="entry name" value="Acyl-CoA_ox_N"/>
    <property type="match status" value="1"/>
</dbReference>
<dbReference type="Pfam" id="PF22924">
    <property type="entry name" value="ACOX_C_alpha1"/>
    <property type="match status" value="1"/>
</dbReference>